<organism evidence="3 4">
    <name type="scientific">Symbiodinium microadriaticum</name>
    <name type="common">Dinoflagellate</name>
    <name type="synonym">Zooxanthella microadriatica</name>
    <dbReference type="NCBI Taxonomy" id="2951"/>
    <lineage>
        <taxon>Eukaryota</taxon>
        <taxon>Sar</taxon>
        <taxon>Alveolata</taxon>
        <taxon>Dinophyceae</taxon>
        <taxon>Suessiales</taxon>
        <taxon>Symbiodiniaceae</taxon>
        <taxon>Symbiodinium</taxon>
    </lineage>
</organism>
<evidence type="ECO:0000313" key="4">
    <source>
        <dbReference type="Proteomes" id="UP000186817"/>
    </source>
</evidence>
<sequence length="77" mass="7960">MVQDASFLKRKQNPTRGAMGDRSGQQPGTKALGTLGKAREVAFPKYGALLVQRPAGASTIGVFGGAGMLTILAFHAS</sequence>
<comment type="caution">
    <text evidence="3">The sequence shown here is derived from an EMBL/GenBank/DDBJ whole genome shotgun (WGS) entry which is preliminary data.</text>
</comment>
<name>A0A1Q9EX20_SYMMI</name>
<feature type="transmembrane region" description="Helical" evidence="2">
    <location>
        <begin position="55"/>
        <end position="74"/>
    </location>
</feature>
<dbReference type="AlphaFoldDB" id="A0A1Q9EX20"/>
<keyword evidence="4" id="KW-1185">Reference proteome</keyword>
<keyword evidence="2" id="KW-0472">Membrane</keyword>
<evidence type="ECO:0000256" key="2">
    <source>
        <dbReference type="SAM" id="Phobius"/>
    </source>
</evidence>
<dbReference type="EMBL" id="LSRX01000050">
    <property type="protein sequence ID" value="OLQ11998.1"/>
    <property type="molecule type" value="Genomic_DNA"/>
</dbReference>
<evidence type="ECO:0000313" key="3">
    <source>
        <dbReference type="EMBL" id="OLQ11998.1"/>
    </source>
</evidence>
<accession>A0A1Q9EX20</accession>
<feature type="region of interest" description="Disordered" evidence="1">
    <location>
        <begin position="1"/>
        <end position="31"/>
    </location>
</feature>
<keyword evidence="2" id="KW-0812">Transmembrane</keyword>
<protein>
    <submittedName>
        <fullName evidence="3">Uncharacterized protein</fullName>
    </submittedName>
</protein>
<gene>
    <name evidence="3" type="ORF">AK812_SmicGene4117</name>
</gene>
<dbReference type="Proteomes" id="UP000186817">
    <property type="component" value="Unassembled WGS sequence"/>
</dbReference>
<keyword evidence="2" id="KW-1133">Transmembrane helix</keyword>
<reference evidence="3 4" key="1">
    <citation type="submission" date="2016-02" db="EMBL/GenBank/DDBJ databases">
        <title>Genome analysis of coral dinoflagellate symbionts highlights evolutionary adaptations to a symbiotic lifestyle.</title>
        <authorList>
            <person name="Aranda M."/>
            <person name="Li Y."/>
            <person name="Liew Y.J."/>
            <person name="Baumgarten S."/>
            <person name="Simakov O."/>
            <person name="Wilson M."/>
            <person name="Piel J."/>
            <person name="Ashoor H."/>
            <person name="Bougouffa S."/>
            <person name="Bajic V.B."/>
            <person name="Ryu T."/>
            <person name="Ravasi T."/>
            <person name="Bayer T."/>
            <person name="Micklem G."/>
            <person name="Kim H."/>
            <person name="Bhak J."/>
            <person name="Lajeunesse T.C."/>
            <person name="Voolstra C.R."/>
        </authorList>
    </citation>
    <scope>NUCLEOTIDE SEQUENCE [LARGE SCALE GENOMIC DNA]</scope>
    <source>
        <strain evidence="3 4">CCMP2467</strain>
    </source>
</reference>
<evidence type="ECO:0000256" key="1">
    <source>
        <dbReference type="SAM" id="MobiDB-lite"/>
    </source>
</evidence>
<proteinExistence type="predicted"/>